<dbReference type="HOGENOM" id="CLU_3417542_0_0_1"/>
<dbReference type="EMBL" id="CAEY01001042">
    <property type="status" value="NOT_ANNOTATED_CDS"/>
    <property type="molecule type" value="Genomic_DNA"/>
</dbReference>
<keyword evidence="3" id="KW-1185">Reference proteome</keyword>
<sequence>MYQFYNPTSRKKAKKGTTGASLKAGS</sequence>
<accession>T1L3T2</accession>
<evidence type="ECO:0000313" key="3">
    <source>
        <dbReference type="Proteomes" id="UP000015104"/>
    </source>
</evidence>
<name>T1L3T2_TETUR</name>
<feature type="region of interest" description="Disordered" evidence="1">
    <location>
        <begin position="1"/>
        <end position="26"/>
    </location>
</feature>
<organism evidence="2 3">
    <name type="scientific">Tetranychus urticae</name>
    <name type="common">Two-spotted spider mite</name>
    <dbReference type="NCBI Taxonomy" id="32264"/>
    <lineage>
        <taxon>Eukaryota</taxon>
        <taxon>Metazoa</taxon>
        <taxon>Ecdysozoa</taxon>
        <taxon>Arthropoda</taxon>
        <taxon>Chelicerata</taxon>
        <taxon>Arachnida</taxon>
        <taxon>Acari</taxon>
        <taxon>Acariformes</taxon>
        <taxon>Trombidiformes</taxon>
        <taxon>Prostigmata</taxon>
        <taxon>Eleutherengona</taxon>
        <taxon>Raphignathae</taxon>
        <taxon>Tetranychoidea</taxon>
        <taxon>Tetranychidae</taxon>
        <taxon>Tetranychus</taxon>
    </lineage>
</organism>
<proteinExistence type="predicted"/>
<evidence type="ECO:0000256" key="1">
    <source>
        <dbReference type="SAM" id="MobiDB-lite"/>
    </source>
</evidence>
<reference evidence="2" key="2">
    <citation type="submission" date="2015-06" db="UniProtKB">
        <authorList>
            <consortium name="EnsemblMetazoa"/>
        </authorList>
    </citation>
    <scope>IDENTIFICATION</scope>
</reference>
<evidence type="ECO:0000313" key="2">
    <source>
        <dbReference type="EnsemblMetazoa" id="tetur36g01020.1"/>
    </source>
</evidence>
<dbReference type="Proteomes" id="UP000015104">
    <property type="component" value="Unassembled WGS sequence"/>
</dbReference>
<reference evidence="3" key="1">
    <citation type="submission" date="2011-08" db="EMBL/GenBank/DDBJ databases">
        <authorList>
            <person name="Rombauts S."/>
        </authorList>
    </citation>
    <scope>NUCLEOTIDE SEQUENCE</scope>
    <source>
        <strain evidence="3">London</strain>
    </source>
</reference>
<dbReference type="EnsemblMetazoa" id="tetur36g01020.1">
    <property type="protein sequence ID" value="tetur36g01020.1"/>
    <property type="gene ID" value="tetur36g01020"/>
</dbReference>
<dbReference type="AlphaFoldDB" id="T1L3T2"/>
<protein>
    <submittedName>
        <fullName evidence="2">Uncharacterized protein</fullName>
    </submittedName>
</protein>